<name>A0A0N9ENK5_9CAUD</name>
<sequence>MKRGIYRGPIPHLIGKTALLREATHGHVVAQFDDWSLTRSGDPIPAEKPEGPPAEKPEGPPADALGYGWHAFPAEDFEENRTCPTCEATGFQQSTLGPDRCTFCDGTEGGNPPEEDA</sequence>
<accession>A0A0N9ENK5</accession>
<evidence type="ECO:0000313" key="3">
    <source>
        <dbReference type="Proteomes" id="UP000204629"/>
    </source>
</evidence>
<evidence type="ECO:0000256" key="1">
    <source>
        <dbReference type="SAM" id="MobiDB-lite"/>
    </source>
</evidence>
<proteinExistence type="predicted"/>
<evidence type="ECO:0000313" key="2">
    <source>
        <dbReference type="EMBL" id="ALF51585.1"/>
    </source>
</evidence>
<dbReference type="KEGG" id="vg:26642114"/>
<dbReference type="EMBL" id="KT734862">
    <property type="protein sequence ID" value="ALF51585.1"/>
    <property type="molecule type" value="Genomic_DNA"/>
</dbReference>
<protein>
    <submittedName>
        <fullName evidence="2">Uncharacterized protein</fullName>
    </submittedName>
</protein>
<dbReference type="Proteomes" id="UP000204629">
    <property type="component" value="Segment"/>
</dbReference>
<dbReference type="GeneID" id="26642114"/>
<feature type="region of interest" description="Disordered" evidence="1">
    <location>
        <begin position="34"/>
        <end position="68"/>
    </location>
</feature>
<organism evidence="2 3">
    <name type="scientific">Pseudomonas phage PAE1</name>
    <dbReference type="NCBI Taxonomy" id="1718273"/>
    <lineage>
        <taxon>Viruses</taxon>
        <taxon>Duplodnaviria</taxon>
        <taxon>Heunggongvirae</taxon>
        <taxon>Uroviricota</taxon>
        <taxon>Caudoviricetes</taxon>
        <taxon>Mesyanzhinovviridae</taxon>
        <taxon>Rabinowitzvirinae</taxon>
        <taxon>Yuavirus</taxon>
        <taxon>Yuavirus PAE1</taxon>
        <taxon>Pseudomonas virus PAE1</taxon>
    </lineage>
</organism>
<gene>
    <name evidence="2" type="ORF">PAE1_85</name>
</gene>
<reference evidence="2 3" key="1">
    <citation type="journal article" date="2016" name="Genome Announc.">
        <title>Genome Sequences of Pseudomonas oryzihabitans Phage POR1 and Pseudomonas aeruginosa Phage PAE1.</title>
        <authorList>
            <person name="Dyson Z.A."/>
            <person name="Seviour R.J."/>
            <person name="Tucci J."/>
            <person name="Petrovski S."/>
        </authorList>
    </citation>
    <scope>NUCLEOTIDE SEQUENCE [LARGE SCALE GENOMIC DNA]</scope>
</reference>
<keyword evidence="3" id="KW-1185">Reference proteome</keyword>
<feature type="compositionally biased region" description="Basic and acidic residues" evidence="1">
    <location>
        <begin position="45"/>
        <end position="58"/>
    </location>
</feature>
<dbReference type="RefSeq" id="YP_009215776.1">
    <property type="nucleotide sequence ID" value="NC_028980.1"/>
</dbReference>